<evidence type="ECO:0000256" key="3">
    <source>
        <dbReference type="ARBA" id="ARBA00022553"/>
    </source>
</evidence>
<feature type="modified residue" description="4-aspartylphosphate" evidence="4">
    <location>
        <position position="616"/>
    </location>
</feature>
<dbReference type="CDD" id="cd16922">
    <property type="entry name" value="HATPase_EvgS-ArcB-TorS-like"/>
    <property type="match status" value="1"/>
</dbReference>
<dbReference type="Gene3D" id="3.30.565.10">
    <property type="entry name" value="Histidine kinase-like ATPase, C-terminal domain"/>
    <property type="match status" value="1"/>
</dbReference>
<evidence type="ECO:0000313" key="9">
    <source>
        <dbReference type="EMBL" id="MCE4538038.1"/>
    </source>
</evidence>
<dbReference type="InterPro" id="IPR004358">
    <property type="entry name" value="Sig_transdc_His_kin-like_C"/>
</dbReference>
<keyword evidence="6" id="KW-1133">Transmembrane helix</keyword>
<protein>
    <recommendedName>
        <fullName evidence="2">histidine kinase</fullName>
        <ecNumber evidence="2">2.7.13.3</ecNumber>
    </recommendedName>
</protein>
<dbReference type="InterPro" id="IPR011006">
    <property type="entry name" value="CheY-like_superfamily"/>
</dbReference>
<keyword evidence="3 4" id="KW-0597">Phosphoprotein</keyword>
<dbReference type="SMART" id="SM00448">
    <property type="entry name" value="REC"/>
    <property type="match status" value="2"/>
</dbReference>
<dbReference type="PANTHER" id="PTHR45339:SF3">
    <property type="entry name" value="HISTIDINE KINASE"/>
    <property type="match status" value="1"/>
</dbReference>
<keyword evidence="10" id="KW-1185">Reference proteome</keyword>
<sequence length="837" mass="90458">MDASSPPAQGVAPSSPLPPPGGPAFLLTQPAGPRERRHAVAVALASIAVFAALVPFAKLKLPAVPAFIPIYESALVLTDLITAVLLFGQYRILRSQALLALGCGYLFTATLATAHALSFPGLFSPTGLLGATSQTTVWLYMFWHGGFPLFVLGYAALKRRPPAGPPPAAWLLATLVAATALVALATLGHEALPDLLVGGRYSLNFGVTVGCVWLLSLASLLTLWRQQPRTVLDLWLMVVSLAWLFDIALSAMLNEARFDLGFYAGRIYGLLACSVVLLELLLENSSLYNHLFRAYEAGHRQGEALAAARDRAEAADAAKSLFLASMSHEIRTPMNAIIGLTNLVLETRLDTRQRDYLSKVQTSSKALLALLNDILDYSKIEAGKVTLEAEEFSPEELIENVGHLFSARLEEAGLDLLFELDEHLPDRLVGDALRLTQVLNNLVGNAIKFTPKGEIVVRAEFLGEQDGRMRLLISVRDTGIGMTPEQAGRLFEVFGQADASIARRYGGTGLGLAICKRLVELMDGSFEVSSLPGQGSTFRFSCSFGKARPGAERIDLHRIRGMRTLVVDAQPTERLILQQILQSWRFQVGVASFGDEALYRLRQADPMHPCELLLLDWKTAGADFVDAARRIAAERGAPPPAVIALGSLHASERVAEALQGRPATQVLVKPVTPSRLFDAVIQLQLEEARATPPASGGMADIAEATQPLRGARVLLVEDNPVNQQVACAFLAMAGLEVGVADNGLAAIERLRHERFDAVLMDMQMPEMDGLTATRLIRAMPEHAHLPVIAMTAGAMERDVQDCLAAGMNAHVSKPIDARQLVRTLLAWIAPVARERNG</sequence>
<gene>
    <name evidence="9" type="ORF">LXT12_12335</name>
</gene>
<dbReference type="Pfam" id="PF02518">
    <property type="entry name" value="HATPase_c"/>
    <property type="match status" value="1"/>
</dbReference>
<feature type="region of interest" description="Disordered" evidence="5">
    <location>
        <begin position="1"/>
        <end position="28"/>
    </location>
</feature>
<feature type="transmembrane region" description="Helical" evidence="6">
    <location>
        <begin position="201"/>
        <end position="222"/>
    </location>
</feature>
<dbReference type="Pfam" id="PF00512">
    <property type="entry name" value="HisKA"/>
    <property type="match status" value="1"/>
</dbReference>
<dbReference type="CDD" id="cd00156">
    <property type="entry name" value="REC"/>
    <property type="match status" value="1"/>
</dbReference>
<dbReference type="InterPro" id="IPR036097">
    <property type="entry name" value="HisK_dim/P_sf"/>
</dbReference>
<dbReference type="EMBL" id="JAJTWT010000004">
    <property type="protein sequence ID" value="MCE4538038.1"/>
    <property type="molecule type" value="Genomic_DNA"/>
</dbReference>
<feature type="transmembrane region" description="Helical" evidence="6">
    <location>
        <begin position="234"/>
        <end position="254"/>
    </location>
</feature>
<evidence type="ECO:0000256" key="2">
    <source>
        <dbReference type="ARBA" id="ARBA00012438"/>
    </source>
</evidence>
<evidence type="ECO:0000256" key="5">
    <source>
        <dbReference type="SAM" id="MobiDB-lite"/>
    </source>
</evidence>
<dbReference type="Gene3D" id="3.40.50.2300">
    <property type="match status" value="2"/>
</dbReference>
<keyword evidence="6" id="KW-0812">Transmembrane</keyword>
<feature type="domain" description="Histidine kinase" evidence="7">
    <location>
        <begin position="325"/>
        <end position="546"/>
    </location>
</feature>
<reference evidence="9 10" key="1">
    <citation type="submission" date="2021-12" db="EMBL/GenBank/DDBJ databases">
        <title>Genome seq of p7.</title>
        <authorList>
            <person name="Seo T."/>
        </authorList>
    </citation>
    <scope>NUCLEOTIDE SEQUENCE [LARGE SCALE GENOMIC DNA]</scope>
    <source>
        <strain evidence="9 10">P7</strain>
    </source>
</reference>
<keyword evidence="6" id="KW-0472">Membrane</keyword>
<organism evidence="9 10">
    <name type="scientific">Pelomonas caseinilytica</name>
    <dbReference type="NCBI Taxonomy" id="2906763"/>
    <lineage>
        <taxon>Bacteria</taxon>
        <taxon>Pseudomonadati</taxon>
        <taxon>Pseudomonadota</taxon>
        <taxon>Betaproteobacteria</taxon>
        <taxon>Burkholderiales</taxon>
        <taxon>Sphaerotilaceae</taxon>
        <taxon>Roseateles</taxon>
    </lineage>
</organism>
<evidence type="ECO:0000313" key="10">
    <source>
        <dbReference type="Proteomes" id="UP001201463"/>
    </source>
</evidence>
<dbReference type="PANTHER" id="PTHR45339">
    <property type="entry name" value="HYBRID SIGNAL TRANSDUCTION HISTIDINE KINASE J"/>
    <property type="match status" value="1"/>
</dbReference>
<feature type="transmembrane region" description="Helical" evidence="6">
    <location>
        <begin position="137"/>
        <end position="157"/>
    </location>
</feature>
<dbReference type="InterPro" id="IPR003594">
    <property type="entry name" value="HATPase_dom"/>
</dbReference>
<proteinExistence type="predicted"/>
<dbReference type="SMART" id="SM00387">
    <property type="entry name" value="HATPase_c"/>
    <property type="match status" value="1"/>
</dbReference>
<dbReference type="SUPFAM" id="SSF52172">
    <property type="entry name" value="CheY-like"/>
    <property type="match status" value="2"/>
</dbReference>
<accession>A0ABS8XGA6</accession>
<dbReference type="SMART" id="SM00388">
    <property type="entry name" value="HisKA"/>
    <property type="match status" value="1"/>
</dbReference>
<dbReference type="EC" id="2.7.13.3" evidence="2"/>
<dbReference type="Proteomes" id="UP001201463">
    <property type="component" value="Unassembled WGS sequence"/>
</dbReference>
<dbReference type="RefSeq" id="WP_233392440.1">
    <property type="nucleotide sequence ID" value="NZ_JAJTWT010000004.1"/>
</dbReference>
<dbReference type="CDD" id="cd00082">
    <property type="entry name" value="HisKA"/>
    <property type="match status" value="1"/>
</dbReference>
<name>A0ABS8XGA6_9BURK</name>
<dbReference type="InterPro" id="IPR036890">
    <property type="entry name" value="HATPase_C_sf"/>
</dbReference>
<feature type="domain" description="Response regulatory" evidence="8">
    <location>
        <begin position="563"/>
        <end position="684"/>
    </location>
</feature>
<comment type="caution">
    <text evidence="9">The sequence shown here is derived from an EMBL/GenBank/DDBJ whole genome shotgun (WGS) entry which is preliminary data.</text>
</comment>
<dbReference type="CDD" id="cd17546">
    <property type="entry name" value="REC_hyHK_CKI1_RcsC-like"/>
    <property type="match status" value="1"/>
</dbReference>
<feature type="transmembrane region" description="Helical" evidence="6">
    <location>
        <begin position="169"/>
        <end position="189"/>
    </location>
</feature>
<dbReference type="Gene3D" id="1.10.287.130">
    <property type="match status" value="1"/>
</dbReference>
<dbReference type="Pfam" id="PF00072">
    <property type="entry name" value="Response_reg"/>
    <property type="match status" value="2"/>
</dbReference>
<evidence type="ECO:0000256" key="4">
    <source>
        <dbReference type="PROSITE-ProRule" id="PRU00169"/>
    </source>
</evidence>
<dbReference type="PROSITE" id="PS50109">
    <property type="entry name" value="HIS_KIN"/>
    <property type="match status" value="1"/>
</dbReference>
<feature type="domain" description="Response regulatory" evidence="8">
    <location>
        <begin position="712"/>
        <end position="828"/>
    </location>
</feature>
<feature type="modified residue" description="4-aspartylphosphate" evidence="4">
    <location>
        <position position="761"/>
    </location>
</feature>
<evidence type="ECO:0000256" key="1">
    <source>
        <dbReference type="ARBA" id="ARBA00000085"/>
    </source>
</evidence>
<dbReference type="SUPFAM" id="SSF55874">
    <property type="entry name" value="ATPase domain of HSP90 chaperone/DNA topoisomerase II/histidine kinase"/>
    <property type="match status" value="1"/>
</dbReference>
<evidence type="ECO:0000256" key="6">
    <source>
        <dbReference type="SAM" id="Phobius"/>
    </source>
</evidence>
<dbReference type="InterPro" id="IPR001789">
    <property type="entry name" value="Sig_transdc_resp-reg_receiver"/>
</dbReference>
<dbReference type="InterPro" id="IPR005467">
    <property type="entry name" value="His_kinase_dom"/>
</dbReference>
<dbReference type="InterPro" id="IPR003661">
    <property type="entry name" value="HisK_dim/P_dom"/>
</dbReference>
<evidence type="ECO:0000259" key="8">
    <source>
        <dbReference type="PROSITE" id="PS50110"/>
    </source>
</evidence>
<comment type="catalytic activity">
    <reaction evidence="1">
        <text>ATP + protein L-histidine = ADP + protein N-phospho-L-histidine.</text>
        <dbReference type="EC" id="2.7.13.3"/>
    </reaction>
</comment>
<dbReference type="PROSITE" id="PS50110">
    <property type="entry name" value="RESPONSE_REGULATORY"/>
    <property type="match status" value="2"/>
</dbReference>
<feature type="transmembrane region" description="Helical" evidence="6">
    <location>
        <begin position="39"/>
        <end position="57"/>
    </location>
</feature>
<dbReference type="PRINTS" id="PR00344">
    <property type="entry name" value="BCTRLSENSOR"/>
</dbReference>
<dbReference type="InterPro" id="IPR033424">
    <property type="entry name" value="MASE4"/>
</dbReference>
<feature type="transmembrane region" description="Helical" evidence="6">
    <location>
        <begin position="63"/>
        <end position="86"/>
    </location>
</feature>
<dbReference type="Pfam" id="PF17158">
    <property type="entry name" value="MASE4"/>
    <property type="match status" value="1"/>
</dbReference>
<feature type="transmembrane region" description="Helical" evidence="6">
    <location>
        <begin position="98"/>
        <end position="117"/>
    </location>
</feature>
<evidence type="ECO:0000259" key="7">
    <source>
        <dbReference type="PROSITE" id="PS50109"/>
    </source>
</evidence>
<dbReference type="SUPFAM" id="SSF47384">
    <property type="entry name" value="Homodimeric domain of signal transducing histidine kinase"/>
    <property type="match status" value="1"/>
</dbReference>